<protein>
    <recommendedName>
        <fullName evidence="1">DUF4082 domain-containing protein</fullName>
    </recommendedName>
</protein>
<dbReference type="AlphaFoldDB" id="A0A8J3YT90"/>
<dbReference type="InterPro" id="IPR025141">
    <property type="entry name" value="DUF4082"/>
</dbReference>
<evidence type="ECO:0000313" key="3">
    <source>
        <dbReference type="Proteomes" id="UP000619260"/>
    </source>
</evidence>
<organism evidence="2 3">
    <name type="scientific">Virgisporangium aliadipatigenens</name>
    <dbReference type="NCBI Taxonomy" id="741659"/>
    <lineage>
        <taxon>Bacteria</taxon>
        <taxon>Bacillati</taxon>
        <taxon>Actinomycetota</taxon>
        <taxon>Actinomycetes</taxon>
        <taxon>Micromonosporales</taxon>
        <taxon>Micromonosporaceae</taxon>
        <taxon>Virgisporangium</taxon>
    </lineage>
</organism>
<comment type="caution">
    <text evidence="2">The sequence shown here is derived from an EMBL/GenBank/DDBJ whole genome shotgun (WGS) entry which is preliminary data.</text>
</comment>
<dbReference type="Proteomes" id="UP000619260">
    <property type="component" value="Unassembled WGS sequence"/>
</dbReference>
<evidence type="ECO:0000259" key="1">
    <source>
        <dbReference type="Pfam" id="PF13313"/>
    </source>
</evidence>
<keyword evidence="3" id="KW-1185">Reference proteome</keyword>
<sequence length="229" mass="23952">MMRETSIDIMGVVLMGPVRGGRRLLAVGAIAAALLALAPVTPGAAHGSGAEYLYSASDAYLHGRVQEVGDTDDVLLAVQFRPTVGGTVNGVRICLDLTPQQVSARLPLAAGLWAADGQALANGGAYEGIEYAAPCFYRVSMSPVRVNAGRTYVAGFWLRGGQYSYVPDGFAEQRGNTTDGHLIAPSSADATVGDGNGLYAYSPAGMPFPTQSWENADYLVSPVFTPDPH</sequence>
<dbReference type="Pfam" id="PF13313">
    <property type="entry name" value="DUF4082"/>
    <property type="match status" value="1"/>
</dbReference>
<evidence type="ECO:0000313" key="2">
    <source>
        <dbReference type="EMBL" id="GIJ51454.1"/>
    </source>
</evidence>
<accession>A0A8J3YT90</accession>
<proteinExistence type="predicted"/>
<dbReference type="EMBL" id="BOPF01000048">
    <property type="protein sequence ID" value="GIJ51454.1"/>
    <property type="molecule type" value="Genomic_DNA"/>
</dbReference>
<feature type="domain" description="DUF4082" evidence="1">
    <location>
        <begin position="66"/>
        <end position="220"/>
    </location>
</feature>
<reference evidence="2" key="1">
    <citation type="submission" date="2021-01" db="EMBL/GenBank/DDBJ databases">
        <title>Whole genome shotgun sequence of Virgisporangium aliadipatigenens NBRC 105644.</title>
        <authorList>
            <person name="Komaki H."/>
            <person name="Tamura T."/>
        </authorList>
    </citation>
    <scope>NUCLEOTIDE SEQUENCE</scope>
    <source>
        <strain evidence="2">NBRC 105644</strain>
    </source>
</reference>
<name>A0A8J3YT90_9ACTN</name>
<gene>
    <name evidence="2" type="ORF">Val02_83400</name>
</gene>